<dbReference type="GO" id="GO:0016567">
    <property type="term" value="P:protein ubiquitination"/>
    <property type="evidence" value="ECO:0007669"/>
    <property type="project" value="UniProtKB-UniPathway"/>
</dbReference>
<dbReference type="GeneID" id="115740168"/>
<feature type="compositionally biased region" description="Low complexity" evidence="4">
    <location>
        <begin position="52"/>
        <end position="69"/>
    </location>
</feature>
<dbReference type="KEGG" id="rarg:115740168"/>
<dbReference type="Gene3D" id="3.30.710.10">
    <property type="entry name" value="Potassium Channel Kv1.1, Chain A"/>
    <property type="match status" value="1"/>
</dbReference>
<dbReference type="SMART" id="SM00225">
    <property type="entry name" value="BTB"/>
    <property type="match status" value="1"/>
</dbReference>
<dbReference type="SUPFAM" id="SSF54695">
    <property type="entry name" value="POZ domain"/>
    <property type="match status" value="1"/>
</dbReference>
<keyword evidence="2" id="KW-0833">Ubl conjugation pathway</keyword>
<organism evidence="7 8">
    <name type="scientific">Rhodamnia argentea</name>
    <dbReference type="NCBI Taxonomy" id="178133"/>
    <lineage>
        <taxon>Eukaryota</taxon>
        <taxon>Viridiplantae</taxon>
        <taxon>Streptophyta</taxon>
        <taxon>Embryophyta</taxon>
        <taxon>Tracheophyta</taxon>
        <taxon>Spermatophyta</taxon>
        <taxon>Magnoliopsida</taxon>
        <taxon>eudicotyledons</taxon>
        <taxon>Gunneridae</taxon>
        <taxon>Pentapetalae</taxon>
        <taxon>rosids</taxon>
        <taxon>malvids</taxon>
        <taxon>Myrtales</taxon>
        <taxon>Myrtaceae</taxon>
        <taxon>Myrtoideae</taxon>
        <taxon>Myrteae</taxon>
        <taxon>Australasian group</taxon>
        <taxon>Rhodamnia</taxon>
    </lineage>
</organism>
<keyword evidence="7" id="KW-1185">Reference proteome</keyword>
<protein>
    <submittedName>
        <fullName evidence="8">BTB/POZ domain-containing protein At5g66560</fullName>
    </submittedName>
</protein>
<feature type="region of interest" description="Disordered" evidence="4">
    <location>
        <begin position="52"/>
        <end position="84"/>
    </location>
</feature>
<reference evidence="7" key="1">
    <citation type="submission" date="2025-05" db="UniProtKB">
        <authorList>
            <consortium name="RefSeq"/>
        </authorList>
    </citation>
    <scope>NUCLEOTIDE SEQUENCE [LARGE SCALE GENOMIC DNA]</scope>
</reference>
<feature type="region of interest" description="Disordered" evidence="4">
    <location>
        <begin position="626"/>
        <end position="647"/>
    </location>
</feature>
<evidence type="ECO:0000256" key="3">
    <source>
        <dbReference type="PROSITE-ProRule" id="PRU00982"/>
    </source>
</evidence>
<feature type="region of interest" description="Disordered" evidence="4">
    <location>
        <begin position="289"/>
        <end position="309"/>
    </location>
</feature>
<accession>A0A8B8P3P6</accession>
<dbReference type="AlphaFoldDB" id="A0A8B8P3P6"/>
<reference evidence="8" key="2">
    <citation type="submission" date="2025-08" db="UniProtKB">
        <authorList>
            <consortium name="RefSeq"/>
        </authorList>
    </citation>
    <scope>IDENTIFICATION</scope>
    <source>
        <tissue evidence="8">Leaf</tissue>
    </source>
</reference>
<evidence type="ECO:0000259" key="6">
    <source>
        <dbReference type="PROSITE" id="PS51649"/>
    </source>
</evidence>
<dbReference type="InterPro" id="IPR000210">
    <property type="entry name" value="BTB/POZ_dom"/>
</dbReference>
<evidence type="ECO:0000313" key="7">
    <source>
        <dbReference type="Proteomes" id="UP000827889"/>
    </source>
</evidence>
<sequence length="679" mass="74897">MAAEKTGSKGQAWFCTTGLPSDIVVEVDDMTFHLHKFPLMSKSRRLHQLITEQETNPTTTPTATQAPAASGRHEGGYDGEGDGDEIEEVHCHVTLQDFPGGSETFEMAAKFCYGVKIDLSALNVAPLRCAGEFLEMTEEYSEDNLISKTERFLSQSVPKSLKDSIRALRSCERVTPLAESLGIPQRCVEAIVAKASSADPSLFGWPVGDGANLGRVLANQALWNGIDTNNRRKRETRGNNVDSWLEDLSLLSLALFKLLISAMREADLSSEIVETCLMHYAKRYIPGVSRSSRKPPLPSSSSSVPSESEQRELLETIITNLPPEKTASRSSAAATTRFLFGLLRTSIILNASQDCRASLQRKVGLQLEEATLDDLLIPSYSYLNETLYDVDCVERILGHFLDAAGVDGRPERSPALMLVGKLIDGYLSEIASDANLKPEKFYSFAISLPEQARLFDDGLYRAVDVYLKAHPWISEAEREKICGLIDCQKLTLEACTHAAQNERLPLRVVVQVLFFEQLQLRHAIAGTLLAAETGAVLEPGRQSALRLGDEEDSDEGEEEDAEVAEQEDPVGERAVAVTAGQGSVSATWRAAVRENQVLRLDMDSMRTRVHQLERECSTMRKAIEKIDQDGSDDGNGGRADGGWRGSLTRKFGCKFKTQVCDSHEPAVVDTRKGRHRHRR</sequence>
<evidence type="ECO:0000256" key="2">
    <source>
        <dbReference type="ARBA" id="ARBA00022786"/>
    </source>
</evidence>
<evidence type="ECO:0000256" key="1">
    <source>
        <dbReference type="ARBA" id="ARBA00004906"/>
    </source>
</evidence>
<feature type="domain" description="NPH3" evidence="6">
    <location>
        <begin position="242"/>
        <end position="519"/>
    </location>
</feature>
<dbReference type="PROSITE" id="PS50097">
    <property type="entry name" value="BTB"/>
    <property type="match status" value="1"/>
</dbReference>
<comment type="similarity">
    <text evidence="3">Belongs to the NPH3 family.</text>
</comment>
<comment type="pathway">
    <text evidence="1">Protein modification; protein ubiquitination.</text>
</comment>
<dbReference type="InterPro" id="IPR011333">
    <property type="entry name" value="SKP1/BTB/POZ_sf"/>
</dbReference>
<feature type="domain" description="BTB" evidence="5">
    <location>
        <begin position="21"/>
        <end position="121"/>
    </location>
</feature>
<dbReference type="Proteomes" id="UP000827889">
    <property type="component" value="Chromosome 1"/>
</dbReference>
<dbReference type="Pfam" id="PF03000">
    <property type="entry name" value="NPH3"/>
    <property type="match status" value="1"/>
</dbReference>
<dbReference type="PROSITE" id="PS51649">
    <property type="entry name" value="NPH3"/>
    <property type="match status" value="1"/>
</dbReference>
<dbReference type="InterPro" id="IPR043454">
    <property type="entry name" value="NPH3/RPT2-like"/>
</dbReference>
<feature type="compositionally biased region" description="Acidic residues" evidence="4">
    <location>
        <begin position="549"/>
        <end position="569"/>
    </location>
</feature>
<gene>
    <name evidence="8" type="primary">LOC115740168</name>
</gene>
<dbReference type="PANTHER" id="PTHR32370">
    <property type="entry name" value="OS12G0117600 PROTEIN"/>
    <property type="match status" value="1"/>
</dbReference>
<feature type="compositionally biased region" description="Gly residues" evidence="4">
    <location>
        <begin position="633"/>
        <end position="644"/>
    </location>
</feature>
<evidence type="ECO:0000256" key="4">
    <source>
        <dbReference type="SAM" id="MobiDB-lite"/>
    </source>
</evidence>
<proteinExistence type="inferred from homology"/>
<feature type="region of interest" description="Disordered" evidence="4">
    <location>
        <begin position="545"/>
        <end position="572"/>
    </location>
</feature>
<evidence type="ECO:0000313" key="8">
    <source>
        <dbReference type="RefSeq" id="XP_030529465.1"/>
    </source>
</evidence>
<dbReference type="OrthoDB" id="624345at2759"/>
<name>A0A8B8P3P6_9MYRT</name>
<dbReference type="RefSeq" id="XP_030529465.1">
    <property type="nucleotide sequence ID" value="XM_030673605.2"/>
</dbReference>
<dbReference type="InterPro" id="IPR027356">
    <property type="entry name" value="NPH3_dom"/>
</dbReference>
<dbReference type="UniPathway" id="UPA00143"/>
<evidence type="ECO:0000259" key="5">
    <source>
        <dbReference type="PROSITE" id="PS50097"/>
    </source>
</evidence>